<dbReference type="InterPro" id="IPR036249">
    <property type="entry name" value="Thioredoxin-like_sf"/>
</dbReference>
<evidence type="ECO:0000313" key="2">
    <source>
        <dbReference type="EMBL" id="MBO0481551.1"/>
    </source>
</evidence>
<keyword evidence="3" id="KW-1185">Reference proteome</keyword>
<reference evidence="2 3" key="1">
    <citation type="submission" date="2021-03" db="EMBL/GenBank/DDBJ databases">
        <title>Enterococcal diversity collection.</title>
        <authorList>
            <person name="Gilmore M.S."/>
            <person name="Schwartzman J."/>
            <person name="Van Tyne D."/>
            <person name="Martin M."/>
            <person name="Earl A.M."/>
            <person name="Manson A.L."/>
            <person name="Straub T."/>
            <person name="Salamzade R."/>
            <person name="Saavedra J."/>
            <person name="Lebreton F."/>
            <person name="Prichula J."/>
            <person name="Schaufler K."/>
            <person name="Gaca A."/>
            <person name="Sgardioli B."/>
            <person name="Wagenaar J."/>
            <person name="Strong T."/>
        </authorList>
    </citation>
    <scope>NUCLEOTIDE SEQUENCE [LARGE SCALE GENOMIC DNA]</scope>
    <source>
        <strain evidence="2 3">MSG2901</strain>
    </source>
</reference>
<protein>
    <submittedName>
        <fullName evidence="2">Thioredoxin family protein</fullName>
    </submittedName>
</protein>
<proteinExistence type="predicted"/>
<accession>A0ABS3HYP8</accession>
<evidence type="ECO:0000313" key="3">
    <source>
        <dbReference type="Proteomes" id="UP000664832"/>
    </source>
</evidence>
<organism evidence="2 3">
    <name type="scientific">Candidatus Enterococcus courvalinii</name>
    <dbReference type="NCBI Taxonomy" id="2815329"/>
    <lineage>
        <taxon>Bacteria</taxon>
        <taxon>Bacillati</taxon>
        <taxon>Bacillota</taxon>
        <taxon>Bacilli</taxon>
        <taxon>Lactobacillales</taxon>
        <taxon>Enterococcaceae</taxon>
        <taxon>Enterococcus</taxon>
    </lineage>
</organism>
<dbReference type="CDD" id="cd02947">
    <property type="entry name" value="TRX_family"/>
    <property type="match status" value="1"/>
</dbReference>
<gene>
    <name evidence="2" type="ORF">JZO71_04320</name>
</gene>
<name>A0ABS3HYP8_9ENTE</name>
<sequence length="120" mass="13704">MKKTTQLSEALQRIDTEDTIVLFLSMPHCSVCHAIEPRLQKLLSSFDLPAFHLDAHEVPEVASTFEVLTAPVILIFHKGKEVARQARFIDLKKIESLLTQLTQITDAPSYEEIFNRKKDQ</sequence>
<dbReference type="Pfam" id="PF00085">
    <property type="entry name" value="Thioredoxin"/>
    <property type="match status" value="1"/>
</dbReference>
<dbReference type="InterPro" id="IPR013766">
    <property type="entry name" value="Thioredoxin_domain"/>
</dbReference>
<dbReference type="RefSeq" id="WP_206898373.1">
    <property type="nucleotide sequence ID" value="NZ_JAFLWI010000006.1"/>
</dbReference>
<feature type="domain" description="Thioredoxin" evidence="1">
    <location>
        <begin position="12"/>
        <end position="97"/>
    </location>
</feature>
<dbReference type="Proteomes" id="UP000664832">
    <property type="component" value="Unassembled WGS sequence"/>
</dbReference>
<dbReference type="Gene3D" id="3.40.30.10">
    <property type="entry name" value="Glutaredoxin"/>
    <property type="match status" value="1"/>
</dbReference>
<comment type="caution">
    <text evidence="2">The sequence shown here is derived from an EMBL/GenBank/DDBJ whole genome shotgun (WGS) entry which is preliminary data.</text>
</comment>
<dbReference type="SUPFAM" id="SSF52833">
    <property type="entry name" value="Thioredoxin-like"/>
    <property type="match status" value="1"/>
</dbReference>
<dbReference type="EMBL" id="JAFLWI010000006">
    <property type="protein sequence ID" value="MBO0481551.1"/>
    <property type="molecule type" value="Genomic_DNA"/>
</dbReference>
<evidence type="ECO:0000259" key="1">
    <source>
        <dbReference type="Pfam" id="PF00085"/>
    </source>
</evidence>